<sequence>MSSKRYRDEDFGLKRSSGVDYTQVHDREIDDTRFARQKALRSGQLEPTVIEAKSATMDAFMRMVTGQEEKPSMAERLAGPSNRPTWEEFKKENGDKLAISAKREEKEMLEYRKALDAERAKVLKRQAKKSKKRKSRHSSSDDDSSDDDERKKHKKKHKKHKKDKKDRKKRDKSASPVRLSSFFNQSDDE</sequence>
<dbReference type="InParanoid" id="T0QX21"/>
<feature type="region of interest" description="Disordered" evidence="1">
    <location>
        <begin position="67"/>
        <end position="91"/>
    </location>
</feature>
<dbReference type="OMA" id="HTGGDSE"/>
<dbReference type="VEuPathDB" id="FungiDB:SDRG_00510"/>
<gene>
    <name evidence="2" type="ORF">SDRG_00510</name>
</gene>
<evidence type="ECO:0000313" key="2">
    <source>
        <dbReference type="EMBL" id="EQC42789.1"/>
    </source>
</evidence>
<evidence type="ECO:0000313" key="3">
    <source>
        <dbReference type="Proteomes" id="UP000030762"/>
    </source>
</evidence>
<name>T0QX21_SAPDV</name>
<dbReference type="GeneID" id="19941237"/>
<feature type="compositionally biased region" description="Basic residues" evidence="1">
    <location>
        <begin position="122"/>
        <end position="137"/>
    </location>
</feature>
<proteinExistence type="predicted"/>
<organism evidence="2 3">
    <name type="scientific">Saprolegnia diclina (strain VS20)</name>
    <dbReference type="NCBI Taxonomy" id="1156394"/>
    <lineage>
        <taxon>Eukaryota</taxon>
        <taxon>Sar</taxon>
        <taxon>Stramenopiles</taxon>
        <taxon>Oomycota</taxon>
        <taxon>Saprolegniomycetes</taxon>
        <taxon>Saprolegniales</taxon>
        <taxon>Saprolegniaceae</taxon>
        <taxon>Saprolegnia</taxon>
    </lineage>
</organism>
<dbReference type="Proteomes" id="UP000030762">
    <property type="component" value="Unassembled WGS sequence"/>
</dbReference>
<protein>
    <submittedName>
        <fullName evidence="2">Uncharacterized protein</fullName>
    </submittedName>
</protein>
<evidence type="ECO:0000256" key="1">
    <source>
        <dbReference type="SAM" id="MobiDB-lite"/>
    </source>
</evidence>
<dbReference type="eggNOG" id="KOG2793">
    <property type="taxonomic scope" value="Eukaryota"/>
</dbReference>
<dbReference type="RefSeq" id="XP_008604212.1">
    <property type="nucleotide sequence ID" value="XM_008605990.1"/>
</dbReference>
<dbReference type="EMBL" id="JH767132">
    <property type="protein sequence ID" value="EQC42789.1"/>
    <property type="molecule type" value="Genomic_DNA"/>
</dbReference>
<keyword evidence="3" id="KW-1185">Reference proteome</keyword>
<dbReference type="AlphaFoldDB" id="T0QX21"/>
<accession>T0QX21</accession>
<reference evidence="2 3" key="1">
    <citation type="submission" date="2012-04" db="EMBL/GenBank/DDBJ databases">
        <title>The Genome Sequence of Saprolegnia declina VS20.</title>
        <authorList>
            <consortium name="The Broad Institute Genome Sequencing Platform"/>
            <person name="Russ C."/>
            <person name="Nusbaum C."/>
            <person name="Tyler B."/>
            <person name="van West P."/>
            <person name="Dieguez-Uribeondo J."/>
            <person name="de Bruijn I."/>
            <person name="Tripathy S."/>
            <person name="Jiang R."/>
            <person name="Young S.K."/>
            <person name="Zeng Q."/>
            <person name="Gargeya S."/>
            <person name="Fitzgerald M."/>
            <person name="Haas B."/>
            <person name="Abouelleil A."/>
            <person name="Alvarado L."/>
            <person name="Arachchi H.M."/>
            <person name="Berlin A."/>
            <person name="Chapman S.B."/>
            <person name="Goldberg J."/>
            <person name="Griggs A."/>
            <person name="Gujja S."/>
            <person name="Hansen M."/>
            <person name="Howarth C."/>
            <person name="Imamovic A."/>
            <person name="Larimer J."/>
            <person name="McCowen C."/>
            <person name="Montmayeur A."/>
            <person name="Murphy C."/>
            <person name="Neiman D."/>
            <person name="Pearson M."/>
            <person name="Priest M."/>
            <person name="Roberts A."/>
            <person name="Saif S."/>
            <person name="Shea T."/>
            <person name="Sisk P."/>
            <person name="Sykes S."/>
            <person name="Wortman J."/>
            <person name="Nusbaum C."/>
            <person name="Birren B."/>
        </authorList>
    </citation>
    <scope>NUCLEOTIDE SEQUENCE [LARGE SCALE GENOMIC DNA]</scope>
    <source>
        <strain evidence="2 3">VS20</strain>
    </source>
</reference>
<feature type="compositionally biased region" description="Basic residues" evidence="1">
    <location>
        <begin position="151"/>
        <end position="171"/>
    </location>
</feature>
<dbReference type="OrthoDB" id="202443at2759"/>
<feature type="region of interest" description="Disordered" evidence="1">
    <location>
        <begin position="116"/>
        <end position="189"/>
    </location>
</feature>